<dbReference type="EMBL" id="CP119312">
    <property type="protein sequence ID" value="WEK05737.1"/>
    <property type="molecule type" value="Genomic_DNA"/>
</dbReference>
<evidence type="ECO:0000313" key="1">
    <source>
        <dbReference type="EMBL" id="WEK05737.1"/>
    </source>
</evidence>
<gene>
    <name evidence="1" type="ORF">P0Y65_05640</name>
</gene>
<name>A0AAJ6B0Z3_9HYPH</name>
<dbReference type="Proteomes" id="UP001217476">
    <property type="component" value="Chromosome"/>
</dbReference>
<organism evidence="1 2">
    <name type="scientific">Candidatus Devosia phytovorans</name>
    <dbReference type="NCBI Taxonomy" id="3121372"/>
    <lineage>
        <taxon>Bacteria</taxon>
        <taxon>Pseudomonadati</taxon>
        <taxon>Pseudomonadota</taxon>
        <taxon>Alphaproteobacteria</taxon>
        <taxon>Hyphomicrobiales</taxon>
        <taxon>Devosiaceae</taxon>
        <taxon>Devosia</taxon>
    </lineage>
</organism>
<accession>A0AAJ6B0Z3</accession>
<proteinExistence type="predicted"/>
<sequence>MDLRTQLITVADAYGQHTNRGRKRVSTLALNQGNRLDDFAAGALSPTVRVFERAMLWFSDNWPAGKPWPKGVDRPKTKVAA</sequence>
<reference evidence="1" key="1">
    <citation type="submission" date="2023-03" db="EMBL/GenBank/DDBJ databases">
        <title>Andean soil-derived lignocellulolytic bacterial consortium as a source of novel taxa and putative plastic-active enzymes.</title>
        <authorList>
            <person name="Diaz-Garcia L."/>
            <person name="Chuvochina M."/>
            <person name="Feuerriegel G."/>
            <person name="Bunk B."/>
            <person name="Sproer C."/>
            <person name="Streit W.R."/>
            <person name="Rodriguez L.M."/>
            <person name="Overmann J."/>
            <person name="Jimenez D.J."/>
        </authorList>
    </citation>
    <scope>NUCLEOTIDE SEQUENCE</scope>
    <source>
        <strain evidence="1">MAG 4196</strain>
    </source>
</reference>
<dbReference type="AlphaFoldDB" id="A0AAJ6B0Z3"/>
<evidence type="ECO:0000313" key="2">
    <source>
        <dbReference type="Proteomes" id="UP001217476"/>
    </source>
</evidence>
<protein>
    <submittedName>
        <fullName evidence="1">Uncharacterized protein</fullName>
    </submittedName>
</protein>